<dbReference type="STRING" id="651561.BBI00_08005"/>
<reference evidence="2" key="1">
    <citation type="submission" date="2016-07" db="EMBL/GenBank/DDBJ databases">
        <authorList>
            <person name="Florea S."/>
            <person name="Webb J.S."/>
            <person name="Jaromczyk J."/>
            <person name="Schardl C.L."/>
        </authorList>
    </citation>
    <scope>NUCLEOTIDE SEQUENCE [LARGE SCALE GENOMIC DNA]</scope>
    <source>
        <strain evidence="2">CC-VM-7</strain>
    </source>
</reference>
<evidence type="ECO:0000313" key="1">
    <source>
        <dbReference type="EMBL" id="OCA74284.1"/>
    </source>
</evidence>
<dbReference type="KEGG" id="carh:EGY05_11790"/>
<gene>
    <name evidence="1" type="ORF">BBI00_08005</name>
</gene>
<evidence type="ECO:0000313" key="2">
    <source>
        <dbReference type="Proteomes" id="UP000093432"/>
    </source>
</evidence>
<protein>
    <submittedName>
        <fullName evidence="1">Uncharacterized protein</fullName>
    </submittedName>
</protein>
<sequence>MDMNIKQLTQDAALKLKLYLATLGEPLDKAHEVTSAGDAGLRSGELSELTIITDLKPDGARNLRLIFETLKGNLTGARKVGTLHDMRFVFLENDTKLLFCTCYDGDWDTYINDFATKIPEMMDLIFGNIEGWPGIKSPAVKEFILSKQITASAWFVSHPNLTVADTTRLEKIGTGLNKLLEL</sequence>
<name>A0A1B8ZRR6_9FLAO</name>
<accession>A0A1B8ZRR6</accession>
<dbReference type="EMBL" id="MAYG01000001">
    <property type="protein sequence ID" value="OCA74284.1"/>
    <property type="molecule type" value="Genomic_DNA"/>
</dbReference>
<dbReference type="Proteomes" id="UP000093432">
    <property type="component" value="Unassembled WGS sequence"/>
</dbReference>
<dbReference type="OrthoDB" id="116741at2"/>
<dbReference type="AlphaFoldDB" id="A0A1B8ZRR6"/>
<organism evidence="1 2">
    <name type="scientific">Chryseobacterium arthrosphaerae</name>
    <dbReference type="NCBI Taxonomy" id="651561"/>
    <lineage>
        <taxon>Bacteria</taxon>
        <taxon>Pseudomonadati</taxon>
        <taxon>Bacteroidota</taxon>
        <taxon>Flavobacteriia</taxon>
        <taxon>Flavobacteriales</taxon>
        <taxon>Weeksellaceae</taxon>
        <taxon>Chryseobacterium group</taxon>
        <taxon>Chryseobacterium</taxon>
    </lineage>
</organism>
<proteinExistence type="predicted"/>
<comment type="caution">
    <text evidence="1">The sequence shown here is derived from an EMBL/GenBank/DDBJ whole genome shotgun (WGS) entry which is preliminary data.</text>
</comment>